<accession>A0A382FI77</accession>
<feature type="non-terminal residue" evidence="1">
    <location>
        <position position="1"/>
    </location>
</feature>
<dbReference type="AlphaFoldDB" id="A0A382FI77"/>
<proteinExistence type="predicted"/>
<evidence type="ECO:0008006" key="2">
    <source>
        <dbReference type="Google" id="ProtNLM"/>
    </source>
</evidence>
<gene>
    <name evidence="1" type="ORF">METZ01_LOCUS214701</name>
</gene>
<feature type="non-terminal residue" evidence="1">
    <location>
        <position position="52"/>
    </location>
</feature>
<sequence>VSETSFQKKLKAAVVGNNSLLCVGLDPVPERLPDAVMGKDDPVLYFNKKLID</sequence>
<dbReference type="InterPro" id="IPR011060">
    <property type="entry name" value="RibuloseP-bd_barrel"/>
</dbReference>
<dbReference type="EMBL" id="UINC01049726">
    <property type="protein sequence ID" value="SVB61847.1"/>
    <property type="molecule type" value="Genomic_DNA"/>
</dbReference>
<dbReference type="InterPro" id="IPR013785">
    <property type="entry name" value="Aldolase_TIM"/>
</dbReference>
<organism evidence="1">
    <name type="scientific">marine metagenome</name>
    <dbReference type="NCBI Taxonomy" id="408172"/>
    <lineage>
        <taxon>unclassified sequences</taxon>
        <taxon>metagenomes</taxon>
        <taxon>ecological metagenomes</taxon>
    </lineage>
</organism>
<name>A0A382FI77_9ZZZZ</name>
<reference evidence="1" key="1">
    <citation type="submission" date="2018-05" db="EMBL/GenBank/DDBJ databases">
        <authorList>
            <person name="Lanie J.A."/>
            <person name="Ng W.-L."/>
            <person name="Kazmierczak K.M."/>
            <person name="Andrzejewski T.M."/>
            <person name="Davidsen T.M."/>
            <person name="Wayne K.J."/>
            <person name="Tettelin H."/>
            <person name="Glass J.I."/>
            <person name="Rusch D."/>
            <person name="Podicherti R."/>
            <person name="Tsui H.-C.T."/>
            <person name="Winkler M.E."/>
        </authorList>
    </citation>
    <scope>NUCLEOTIDE SEQUENCE</scope>
</reference>
<evidence type="ECO:0000313" key="1">
    <source>
        <dbReference type="EMBL" id="SVB61847.1"/>
    </source>
</evidence>
<dbReference type="Gene3D" id="3.20.20.70">
    <property type="entry name" value="Aldolase class I"/>
    <property type="match status" value="1"/>
</dbReference>
<protein>
    <recommendedName>
        <fullName evidence="2">Orotidine-5'-phosphate decarboxylase</fullName>
    </recommendedName>
</protein>
<dbReference type="SUPFAM" id="SSF51366">
    <property type="entry name" value="Ribulose-phoshate binding barrel"/>
    <property type="match status" value="1"/>
</dbReference>